<comment type="caution">
    <text evidence="1">The sequence shown here is derived from an EMBL/GenBank/DDBJ whole genome shotgun (WGS) entry which is preliminary data.</text>
</comment>
<evidence type="ECO:0000313" key="1">
    <source>
        <dbReference type="EMBL" id="KAI6092904.1"/>
    </source>
</evidence>
<dbReference type="Proteomes" id="UP001497680">
    <property type="component" value="Unassembled WGS sequence"/>
</dbReference>
<organism evidence="1 2">
    <name type="scientific">Hypoxylon rubiginosum</name>
    <dbReference type="NCBI Taxonomy" id="110542"/>
    <lineage>
        <taxon>Eukaryota</taxon>
        <taxon>Fungi</taxon>
        <taxon>Dikarya</taxon>
        <taxon>Ascomycota</taxon>
        <taxon>Pezizomycotina</taxon>
        <taxon>Sordariomycetes</taxon>
        <taxon>Xylariomycetidae</taxon>
        <taxon>Xylariales</taxon>
        <taxon>Hypoxylaceae</taxon>
        <taxon>Hypoxylon</taxon>
    </lineage>
</organism>
<evidence type="ECO:0000313" key="2">
    <source>
        <dbReference type="Proteomes" id="UP001497680"/>
    </source>
</evidence>
<dbReference type="EMBL" id="MU394282">
    <property type="protein sequence ID" value="KAI6092904.1"/>
    <property type="molecule type" value="Genomic_DNA"/>
</dbReference>
<reference evidence="1 2" key="1">
    <citation type="journal article" date="2022" name="New Phytol.">
        <title>Ecological generalism drives hyperdiversity of secondary metabolite gene clusters in xylarialean endophytes.</title>
        <authorList>
            <person name="Franco M.E.E."/>
            <person name="Wisecaver J.H."/>
            <person name="Arnold A.E."/>
            <person name="Ju Y.M."/>
            <person name="Slot J.C."/>
            <person name="Ahrendt S."/>
            <person name="Moore L.P."/>
            <person name="Eastman K.E."/>
            <person name="Scott K."/>
            <person name="Konkel Z."/>
            <person name="Mondo S.J."/>
            <person name="Kuo A."/>
            <person name="Hayes R.D."/>
            <person name="Haridas S."/>
            <person name="Andreopoulos B."/>
            <person name="Riley R."/>
            <person name="LaButti K."/>
            <person name="Pangilinan J."/>
            <person name="Lipzen A."/>
            <person name="Amirebrahimi M."/>
            <person name="Yan J."/>
            <person name="Adam C."/>
            <person name="Keymanesh K."/>
            <person name="Ng V."/>
            <person name="Louie K."/>
            <person name="Northen T."/>
            <person name="Drula E."/>
            <person name="Henrissat B."/>
            <person name="Hsieh H.M."/>
            <person name="Youens-Clark K."/>
            <person name="Lutzoni F."/>
            <person name="Miadlikowska J."/>
            <person name="Eastwood D.C."/>
            <person name="Hamelin R.C."/>
            <person name="Grigoriev I.V."/>
            <person name="U'Ren J.M."/>
        </authorList>
    </citation>
    <scope>NUCLEOTIDE SEQUENCE [LARGE SCALE GENOMIC DNA]</scope>
    <source>
        <strain evidence="1 2">ER1909</strain>
    </source>
</reference>
<protein>
    <submittedName>
        <fullName evidence="1">Uncharacterized protein</fullName>
    </submittedName>
</protein>
<proteinExistence type="predicted"/>
<keyword evidence="2" id="KW-1185">Reference proteome</keyword>
<name>A0ACC0DJG0_9PEZI</name>
<sequence>MPHATKKSTRPRRPAALSTPVQYPRAQQSSSSTTGSHAYTWTATDAARASRDGAFLTAWPRDESYYTPPVHLLDQGCAAYQGQSQSQSNQQQQQQLQLQYYYSSRNKPSTTTTSGGASTGK</sequence>
<gene>
    <name evidence="1" type="ORF">F4821DRAFT_253648</name>
</gene>
<accession>A0ACC0DJG0</accession>